<protein>
    <submittedName>
        <fullName evidence="5">Nucleoside triphosphate hydrolase protein</fullName>
    </submittedName>
</protein>
<dbReference type="InterPro" id="IPR047187">
    <property type="entry name" value="SF1_C_Upf1"/>
</dbReference>
<dbReference type="CDD" id="cd18808">
    <property type="entry name" value="SF1_C_Upf1"/>
    <property type="match status" value="1"/>
</dbReference>
<dbReference type="OrthoDB" id="2423195at2759"/>
<evidence type="ECO:0000313" key="6">
    <source>
        <dbReference type="Proteomes" id="UP000218811"/>
    </source>
</evidence>
<evidence type="ECO:0000256" key="3">
    <source>
        <dbReference type="SAM" id="MobiDB-lite"/>
    </source>
</evidence>
<dbReference type="Pfam" id="PF13086">
    <property type="entry name" value="AAA_11"/>
    <property type="match status" value="1"/>
</dbReference>
<dbReference type="OMA" id="PVCQVPI"/>
<sequence>MPSPSSKSGNGPPAGIPPRVCSFFWTTGSCSRGFECSFKHERQPATTTSATEGEPDQEEENETTDFFSAEGLALNNGSVREERHNLTPSQAHNHIKPFLSDNFMFENASKIQGFVRILASVNDRNKAWAFLYMIVNGNVLLRIGDVIRFRPVSHMIGYNGGTLSFQKGYFPIFEYFASSLVLKTTLHKNINHLYTILENNYDSFSEVINSAVGGMIQQKSWKDPTPNLNQSLQSNLDGVVIFKTLATVLYQLFTRFKDAIRNHPDIAQLVDNLTTWFDIWVADVSAIPPRFQDNIVLSDPRVRQLTITQLREELSRLQSIVQRESNLTQGAKRGPIKQSISPAERQQALVSQLYQTYDPPGSLRRDGVRHDNDFDNIASIRIAPTQSELLSPVAPYLPVFLSDAPHHLPAGSMERHLDVQFRLLREELFATMRSSLAAIYGDLETMWQNSSRKRQQTKLEELLKSKGGAYRTSGFDSVFFQVYTGVEFSPVKAERRDLTVGLVVDTPNHRAARDSDAKKRYDYWDHSKRLQSGSLVALVLVSYQRISIFLGVITSFGKDIAESSKVNASQIQVRVSFFDAEVELMALRRERTTGDASTFTILIDDNVMFEAARPFLERLQTIEPTEIPFARYLAHNGALEGVQLRPPLYATAPGFKYKLECLEKPGHRGRIQSLNINLPGAADAARRQLLQSSTLDPSQVEAVVNTLTREVSLIQGPPGTGKSFTAKEILRVLFASGIKPIDHMLTSVLDAGITRKLVRLGSRSSDERISEYTLDKLEKIAGGSPLLDRPIKRQYAIMKKLEEEMSRVMELIQIPALSWDAVEQFLDIHFPDHVEGIRTPPFWITTLSERIWAEEAQNGEWKTAGKKKDVGDEEISRTFYGFWKTGQDIAFIDIAKTPASVKRKGKKKRQSQPAKLEVSEPEVLAFFESLGYGANIPSVPTTTRSLPELLEADSIWRMSIDERTRLAAEWEQRIRQMAYTSNLQHYEELRQQYKSACKEYSDIRDETRRRLMSQTDLIACTTTGAAKLITLLSTISPKVLMVEEAGQVLEAHILTSLVSSIHHLICIGDPQQLRPTLATFALSMDSERGRQLYKFDRSLMERLADNGLPMSQINMQRRMRPSISHFIRQILYPRLEDNEIVQTYPHVQGMQQDVFFFNHTHKENGSDDSVSKYNDFEVIIIRDLVLYLLRQGIYNEAGDIAVLCAYLGQLQKVRAALRDLKIAVAVDERDQEQLARQGMEEDTEFEEVLVAKHVRLGTVDIFQGQEAKIVIVSLVRNSGTFETGSASIGFLKSSNRINVALSRAKHGLYILGNAANLRRNETWSVILDDLEARDQIGLGLPIVCPRHPDEKHIVTKAGELPHIAPGGGCLLPCGYRLDCGHIVILHLTTIVPRNALCLATELPVPVDIPARSIASRIAESANSPCAKLRYPVGMSRIKCLVVGSETTCSMRAHRRYSMLARPIYLYLQGGLRGRSDVLLEIVQVALLTVPEGNTNLSSAMRSSQMSKALLRTLCSVYGTMHLGLCSSQLSSSLRIETAPMWSSMLIRYDRKSDIVDFIMQRRLDEIDPTSDDTSERLITLDCGHSFTVETLDGHCGMSDYYDIDPMGRFVAPKAPPINYQSPPTCPTCRGPITALRYGRVTKRATLDILEQNVAGSMSSSLQNVVPAIERISTNLQASLASAQAIASHVDVESEKVPVRDAVGRADEPLESGLFGVGAMHAIHGFSKNEATAWNNVVKDILATYRTIARIAKTRGAHIKAYEAALTTLYRLEMEQLTANATCASDTPEAAALDAVNAKIGQPPHKADTRYQIEAFLVSLELRFMLAQIAAGRIEGLSLTSGDEMVIHHRLLWTSFIDFVLESCVEDSRKALAIAHRSSASRQAARCVAYILRSEFERFRSEILEEWKQLRRLNQFATRKQELAEKVQAKRQDLRGQIEKAEGEYIRSRPSQTLQDLRDERRWYSNECRRKMEKWVEECNELEQSILKDKEYQPLTHQEREEIVKAFGFSHRGHFYNCENGHTFVITEQCKQPDVLNAEHRLVAATTRSTHPIREQESLKRLLASKGRWQVPGRGRETLLPR</sequence>
<dbReference type="InterPro" id="IPR041677">
    <property type="entry name" value="DNA2/NAM7_AAA_11"/>
</dbReference>
<proteinExistence type="predicted"/>
<accession>A0A2H3JCE5</accession>
<dbReference type="Proteomes" id="UP000218811">
    <property type="component" value="Unassembled WGS sequence"/>
</dbReference>
<dbReference type="STRING" id="742152.A0A2H3JCE5"/>
<keyword evidence="2" id="KW-0175">Coiled coil</keyword>
<keyword evidence="1" id="KW-0862">Zinc</keyword>
<dbReference type="GO" id="GO:0016787">
    <property type="term" value="F:hydrolase activity"/>
    <property type="evidence" value="ECO:0007669"/>
    <property type="project" value="UniProtKB-KW"/>
</dbReference>
<keyword evidence="5" id="KW-0378">Hydrolase</keyword>
<evidence type="ECO:0000256" key="1">
    <source>
        <dbReference type="PROSITE-ProRule" id="PRU00723"/>
    </source>
</evidence>
<dbReference type="GO" id="GO:0031048">
    <property type="term" value="P:regulatory ncRNA-mediated heterochromatin formation"/>
    <property type="evidence" value="ECO:0007669"/>
    <property type="project" value="TreeGrafter"/>
</dbReference>
<dbReference type="GO" id="GO:0008270">
    <property type="term" value="F:zinc ion binding"/>
    <property type="evidence" value="ECO:0007669"/>
    <property type="project" value="UniProtKB-KW"/>
</dbReference>
<dbReference type="PANTHER" id="PTHR10887">
    <property type="entry name" value="DNA2/NAM7 HELICASE FAMILY"/>
    <property type="match status" value="1"/>
</dbReference>
<dbReference type="InterPro" id="IPR027417">
    <property type="entry name" value="P-loop_NTPase"/>
</dbReference>
<keyword evidence="1" id="KW-0863">Zinc-finger</keyword>
<dbReference type="EMBL" id="KB468009">
    <property type="protein sequence ID" value="PCH39561.1"/>
    <property type="molecule type" value="Genomic_DNA"/>
</dbReference>
<dbReference type="Pfam" id="PF13087">
    <property type="entry name" value="AAA_12"/>
    <property type="match status" value="1"/>
</dbReference>
<keyword evidence="6" id="KW-1185">Reference proteome</keyword>
<organism evidence="5 6">
    <name type="scientific">Wolfiporia cocos (strain MD-104)</name>
    <name type="common">Brown rot fungus</name>
    <dbReference type="NCBI Taxonomy" id="742152"/>
    <lineage>
        <taxon>Eukaryota</taxon>
        <taxon>Fungi</taxon>
        <taxon>Dikarya</taxon>
        <taxon>Basidiomycota</taxon>
        <taxon>Agaricomycotina</taxon>
        <taxon>Agaricomycetes</taxon>
        <taxon>Polyporales</taxon>
        <taxon>Phaeolaceae</taxon>
        <taxon>Wolfiporia</taxon>
    </lineage>
</organism>
<feature type="coiled-coil region" evidence="2">
    <location>
        <begin position="1912"/>
        <end position="1984"/>
    </location>
</feature>
<feature type="region of interest" description="Disordered" evidence="3">
    <location>
        <begin position="41"/>
        <end position="63"/>
    </location>
</feature>
<dbReference type="InterPro" id="IPR000571">
    <property type="entry name" value="Znf_CCCH"/>
</dbReference>
<name>A0A2H3JCE5_WOLCO</name>
<keyword evidence="1" id="KW-0479">Metal-binding</keyword>
<dbReference type="InterPro" id="IPR045055">
    <property type="entry name" value="DNA2/NAM7-like"/>
</dbReference>
<gene>
    <name evidence="5" type="ORF">WOLCODRAFT_134791</name>
</gene>
<dbReference type="PROSITE" id="PS51257">
    <property type="entry name" value="PROKAR_LIPOPROTEIN"/>
    <property type="match status" value="1"/>
</dbReference>
<dbReference type="SUPFAM" id="SSF52540">
    <property type="entry name" value="P-loop containing nucleoside triphosphate hydrolases"/>
    <property type="match status" value="1"/>
</dbReference>
<dbReference type="PANTHER" id="PTHR10887:SF341">
    <property type="entry name" value="NFX1-TYPE ZINC FINGER-CONTAINING PROTEIN 1"/>
    <property type="match status" value="1"/>
</dbReference>
<dbReference type="PROSITE" id="PS50103">
    <property type="entry name" value="ZF_C3H1"/>
    <property type="match status" value="1"/>
</dbReference>
<evidence type="ECO:0000259" key="4">
    <source>
        <dbReference type="PROSITE" id="PS50103"/>
    </source>
</evidence>
<dbReference type="GO" id="GO:0031380">
    <property type="term" value="C:nuclear RNA-directed RNA polymerase complex"/>
    <property type="evidence" value="ECO:0007669"/>
    <property type="project" value="TreeGrafter"/>
</dbReference>
<dbReference type="GO" id="GO:0004386">
    <property type="term" value="F:helicase activity"/>
    <property type="evidence" value="ECO:0007669"/>
    <property type="project" value="InterPro"/>
</dbReference>
<dbReference type="Gene3D" id="3.40.50.300">
    <property type="entry name" value="P-loop containing nucleotide triphosphate hydrolases"/>
    <property type="match status" value="3"/>
</dbReference>
<evidence type="ECO:0000313" key="5">
    <source>
        <dbReference type="EMBL" id="PCH39561.1"/>
    </source>
</evidence>
<reference evidence="5 6" key="1">
    <citation type="journal article" date="2012" name="Science">
        <title>The Paleozoic origin of enzymatic lignin decomposition reconstructed from 31 fungal genomes.</title>
        <authorList>
            <person name="Floudas D."/>
            <person name="Binder M."/>
            <person name="Riley R."/>
            <person name="Barry K."/>
            <person name="Blanchette R.A."/>
            <person name="Henrissat B."/>
            <person name="Martinez A.T."/>
            <person name="Otillar R."/>
            <person name="Spatafora J.W."/>
            <person name="Yadav J.S."/>
            <person name="Aerts A."/>
            <person name="Benoit I."/>
            <person name="Boyd A."/>
            <person name="Carlson A."/>
            <person name="Copeland A."/>
            <person name="Coutinho P.M."/>
            <person name="de Vries R.P."/>
            <person name="Ferreira P."/>
            <person name="Findley K."/>
            <person name="Foster B."/>
            <person name="Gaskell J."/>
            <person name="Glotzer D."/>
            <person name="Gorecki P."/>
            <person name="Heitman J."/>
            <person name="Hesse C."/>
            <person name="Hori C."/>
            <person name="Igarashi K."/>
            <person name="Jurgens J.A."/>
            <person name="Kallen N."/>
            <person name="Kersten P."/>
            <person name="Kohler A."/>
            <person name="Kuees U."/>
            <person name="Kumar T.K.A."/>
            <person name="Kuo A."/>
            <person name="LaButti K."/>
            <person name="Larrondo L.F."/>
            <person name="Lindquist E."/>
            <person name="Ling A."/>
            <person name="Lombard V."/>
            <person name="Lucas S."/>
            <person name="Lundell T."/>
            <person name="Martin R."/>
            <person name="McLaughlin D.J."/>
            <person name="Morgenstern I."/>
            <person name="Morin E."/>
            <person name="Murat C."/>
            <person name="Nagy L.G."/>
            <person name="Nolan M."/>
            <person name="Ohm R.A."/>
            <person name="Patyshakuliyeva A."/>
            <person name="Rokas A."/>
            <person name="Ruiz-Duenas F.J."/>
            <person name="Sabat G."/>
            <person name="Salamov A."/>
            <person name="Samejima M."/>
            <person name="Schmutz J."/>
            <person name="Slot J.C."/>
            <person name="St John F."/>
            <person name="Stenlid J."/>
            <person name="Sun H."/>
            <person name="Sun S."/>
            <person name="Syed K."/>
            <person name="Tsang A."/>
            <person name="Wiebenga A."/>
            <person name="Young D."/>
            <person name="Pisabarro A."/>
            <person name="Eastwood D.C."/>
            <person name="Martin F."/>
            <person name="Cullen D."/>
            <person name="Grigoriev I.V."/>
            <person name="Hibbett D.S."/>
        </authorList>
    </citation>
    <scope>NUCLEOTIDE SEQUENCE [LARGE SCALE GENOMIC DNA]</scope>
    <source>
        <strain evidence="5 6">MD-104</strain>
    </source>
</reference>
<dbReference type="InterPro" id="IPR041679">
    <property type="entry name" value="DNA2/NAM7-like_C"/>
</dbReference>
<feature type="domain" description="C3H1-type" evidence="4">
    <location>
        <begin position="15"/>
        <end position="43"/>
    </location>
</feature>
<feature type="compositionally biased region" description="Acidic residues" evidence="3">
    <location>
        <begin position="53"/>
        <end position="63"/>
    </location>
</feature>
<evidence type="ECO:0000256" key="2">
    <source>
        <dbReference type="SAM" id="Coils"/>
    </source>
</evidence>
<feature type="zinc finger region" description="C3H1-type" evidence="1">
    <location>
        <begin position="15"/>
        <end position="43"/>
    </location>
</feature>